<dbReference type="Proteomes" id="UP000002424">
    <property type="component" value="Chromosome"/>
</dbReference>
<dbReference type="KEGG" id="avn:Avin_27100"/>
<dbReference type="AlphaFoldDB" id="C1DJW5"/>
<organism evidence="1 2">
    <name type="scientific">Azotobacter vinelandii (strain DJ / ATCC BAA-1303)</name>
    <dbReference type="NCBI Taxonomy" id="322710"/>
    <lineage>
        <taxon>Bacteria</taxon>
        <taxon>Pseudomonadati</taxon>
        <taxon>Pseudomonadota</taxon>
        <taxon>Gammaproteobacteria</taxon>
        <taxon>Pseudomonadales</taxon>
        <taxon>Pseudomonadaceae</taxon>
        <taxon>Azotobacter</taxon>
    </lineage>
</organism>
<protein>
    <submittedName>
        <fullName evidence="1">Uncharacterized protein</fullName>
    </submittedName>
</protein>
<gene>
    <name evidence="1" type="ordered locus">Avin_27100</name>
</gene>
<evidence type="ECO:0000313" key="2">
    <source>
        <dbReference type="Proteomes" id="UP000002424"/>
    </source>
</evidence>
<evidence type="ECO:0000313" key="1">
    <source>
        <dbReference type="EMBL" id="ACO78884.1"/>
    </source>
</evidence>
<proteinExistence type="predicted"/>
<dbReference type="EnsemblBacteria" id="ACO78884">
    <property type="protein sequence ID" value="ACO78884"/>
    <property type="gene ID" value="Avin_27100"/>
</dbReference>
<dbReference type="STRING" id="322710.Avin_27100"/>
<dbReference type="HOGENOM" id="CLU_2803227_0_0_6"/>
<reference evidence="1 2" key="1">
    <citation type="journal article" date="2009" name="J. Bacteriol.">
        <title>Genome sequence of Azotobacter vinelandii, an obligate aerobe specialized to support diverse anaerobic metabolic processes.</title>
        <authorList>
            <person name="Setubal J.C."/>
            <person name="dos Santos P."/>
            <person name="Goldman B.S."/>
            <person name="Ertesvag H."/>
            <person name="Espin G."/>
            <person name="Rubio L.M."/>
            <person name="Valla S."/>
            <person name="Almeida N.F."/>
            <person name="Balasubramanian D."/>
            <person name="Cromes L."/>
            <person name="Curatti L."/>
            <person name="Du Z."/>
            <person name="Godsy E."/>
            <person name="Goodner B."/>
            <person name="Hellner-Burris K."/>
            <person name="Hernandez J.A."/>
            <person name="Houmiel K."/>
            <person name="Imperial J."/>
            <person name="Kennedy C."/>
            <person name="Larson T.J."/>
            <person name="Latreille P."/>
            <person name="Ligon L.S."/>
            <person name="Lu J."/>
            <person name="Maerk M."/>
            <person name="Miller N.M."/>
            <person name="Norton S."/>
            <person name="O'Carroll I.P."/>
            <person name="Paulsen I."/>
            <person name="Raulfs E.C."/>
            <person name="Roemer R."/>
            <person name="Rosser J."/>
            <person name="Segura D."/>
            <person name="Slater S."/>
            <person name="Stricklin S.L."/>
            <person name="Studholme D.J."/>
            <person name="Sun J."/>
            <person name="Viana C.J."/>
            <person name="Wallin E."/>
            <person name="Wang B."/>
            <person name="Wheeler C."/>
            <person name="Zhu H."/>
            <person name="Dean D.R."/>
            <person name="Dixon R."/>
            <person name="Wood D."/>
        </authorList>
    </citation>
    <scope>NUCLEOTIDE SEQUENCE [LARGE SCALE GENOMIC DNA]</scope>
    <source>
        <strain evidence="2">DJ / ATCC BAA-1303</strain>
    </source>
</reference>
<sequence length="67" mass="7673">MGASDAPQTLDERFVFQTGIPVRWVGRPTWWCGKGRGLYHGCPACRPSDRLFQGLAPSRGDERRRRR</sequence>
<name>C1DJW5_AZOVD</name>
<dbReference type="EMBL" id="CP001157">
    <property type="protein sequence ID" value="ACO78884.1"/>
    <property type="molecule type" value="Genomic_DNA"/>
</dbReference>
<accession>C1DJW5</accession>
<keyword evidence="2" id="KW-1185">Reference proteome</keyword>
<dbReference type="OrthoDB" id="9947843at2"/>